<evidence type="ECO:0000313" key="3">
    <source>
        <dbReference type="WBParaSite" id="Csp11.Scaffold629.g14316.t1"/>
    </source>
</evidence>
<dbReference type="SMART" id="SM00256">
    <property type="entry name" value="FBOX"/>
    <property type="match status" value="1"/>
</dbReference>
<evidence type="ECO:0000313" key="2">
    <source>
        <dbReference type="Proteomes" id="UP000095282"/>
    </source>
</evidence>
<dbReference type="InterPro" id="IPR036047">
    <property type="entry name" value="F-box-like_dom_sf"/>
</dbReference>
<proteinExistence type="predicted"/>
<dbReference type="AlphaFoldDB" id="A0A1I7U2Y0"/>
<dbReference type="Pfam" id="PF00646">
    <property type="entry name" value="F-box"/>
    <property type="match status" value="1"/>
</dbReference>
<keyword evidence="2" id="KW-1185">Reference proteome</keyword>
<dbReference type="SUPFAM" id="SSF81383">
    <property type="entry name" value="F-box domain"/>
    <property type="match status" value="1"/>
</dbReference>
<dbReference type="InterPro" id="IPR001810">
    <property type="entry name" value="F-box_dom"/>
</dbReference>
<dbReference type="WBParaSite" id="Csp11.Scaffold629.g14316.t1">
    <property type="protein sequence ID" value="Csp11.Scaffold629.g14316.t1"/>
    <property type="gene ID" value="Csp11.Scaffold629.g14316"/>
</dbReference>
<accession>A0A1I7U2Y0</accession>
<reference evidence="3" key="1">
    <citation type="submission" date="2016-11" db="UniProtKB">
        <authorList>
            <consortium name="WormBaseParasite"/>
        </authorList>
    </citation>
    <scope>IDENTIFICATION</scope>
</reference>
<organism evidence="2 3">
    <name type="scientific">Caenorhabditis tropicalis</name>
    <dbReference type="NCBI Taxonomy" id="1561998"/>
    <lineage>
        <taxon>Eukaryota</taxon>
        <taxon>Metazoa</taxon>
        <taxon>Ecdysozoa</taxon>
        <taxon>Nematoda</taxon>
        <taxon>Chromadorea</taxon>
        <taxon>Rhabditida</taxon>
        <taxon>Rhabditina</taxon>
        <taxon>Rhabditomorpha</taxon>
        <taxon>Rhabditoidea</taxon>
        <taxon>Rhabditidae</taxon>
        <taxon>Peloderinae</taxon>
        <taxon>Caenorhabditis</taxon>
    </lineage>
</organism>
<protein>
    <submittedName>
        <fullName evidence="3">F-box domain-containing protein</fullName>
    </submittedName>
</protein>
<name>A0A1I7U2Y0_9PELO</name>
<dbReference type="Proteomes" id="UP000095282">
    <property type="component" value="Unplaced"/>
</dbReference>
<evidence type="ECO:0000259" key="1">
    <source>
        <dbReference type="PROSITE" id="PS50181"/>
    </source>
</evidence>
<feature type="domain" description="F-box" evidence="1">
    <location>
        <begin position="3"/>
        <end position="52"/>
    </location>
</feature>
<sequence>MANMELVDMPLDIINMVITHLELRDRLRLRNVSRRFREVVDATPFEFEFIQIYRDDNMIIFTYPGFALGYTGVRHCTIWIGDGGRLRRHRRTPTQVALEYFCRLLSPRSTSINALEIHVRGEDNERFLIDLLLCMQTIEWQRRGPIDVRTVSLQARTLSPAMKWMNASRKLGGNCRVETAPTVSFFGGGITGLANSNILSFLADIFVCAVISSQDAVDILHRLLQNANFHKMELILDFDSIFNVAEFARLLDVPMVIPFQLHHRLQIPNSDEDIIITFDQRVLVYEKIARQHEQI</sequence>
<dbReference type="PROSITE" id="PS50181">
    <property type="entry name" value="FBOX"/>
    <property type="match status" value="1"/>
</dbReference>